<dbReference type="InterPro" id="IPR000618">
    <property type="entry name" value="Insect_cuticle"/>
</dbReference>
<dbReference type="GO" id="GO:0062129">
    <property type="term" value="C:chitin-based extracellular matrix"/>
    <property type="evidence" value="ECO:0007669"/>
    <property type="project" value="TreeGrafter"/>
</dbReference>
<keyword evidence="1 2" id="KW-0193">Cuticle</keyword>
<dbReference type="AlphaFoldDB" id="A0A8K0KEF3"/>
<name>A0A8K0KEF3_LADFU</name>
<protein>
    <submittedName>
        <fullName evidence="4">Uncharacterized protein</fullName>
    </submittedName>
</protein>
<evidence type="ECO:0000313" key="5">
    <source>
        <dbReference type="Proteomes" id="UP000792457"/>
    </source>
</evidence>
<keyword evidence="3" id="KW-0732">Signal</keyword>
<evidence type="ECO:0000256" key="1">
    <source>
        <dbReference type="ARBA" id="ARBA00022460"/>
    </source>
</evidence>
<dbReference type="PANTHER" id="PTHR10380:SF229">
    <property type="entry name" value="CUTICULAR PROTEIN 49AF, ISOFORM A"/>
    <property type="match status" value="1"/>
</dbReference>
<dbReference type="PROSITE" id="PS00233">
    <property type="entry name" value="CHIT_BIND_RR_1"/>
    <property type="match status" value="1"/>
</dbReference>
<proteinExistence type="predicted"/>
<reference evidence="4" key="1">
    <citation type="submission" date="2013-04" db="EMBL/GenBank/DDBJ databases">
        <authorList>
            <person name="Qu J."/>
            <person name="Murali S.C."/>
            <person name="Bandaranaike D."/>
            <person name="Bellair M."/>
            <person name="Blankenburg K."/>
            <person name="Chao H."/>
            <person name="Dinh H."/>
            <person name="Doddapaneni H."/>
            <person name="Downs B."/>
            <person name="Dugan-Rocha S."/>
            <person name="Elkadiri S."/>
            <person name="Gnanaolivu R.D."/>
            <person name="Hernandez B."/>
            <person name="Javaid M."/>
            <person name="Jayaseelan J.C."/>
            <person name="Lee S."/>
            <person name="Li M."/>
            <person name="Ming W."/>
            <person name="Munidasa M."/>
            <person name="Muniz J."/>
            <person name="Nguyen L."/>
            <person name="Ongeri F."/>
            <person name="Osuji N."/>
            <person name="Pu L.-L."/>
            <person name="Puazo M."/>
            <person name="Qu C."/>
            <person name="Quiroz J."/>
            <person name="Raj R."/>
            <person name="Weissenberger G."/>
            <person name="Xin Y."/>
            <person name="Zou X."/>
            <person name="Han Y."/>
            <person name="Richards S."/>
            <person name="Worley K."/>
            <person name="Muzny D."/>
            <person name="Gibbs R."/>
        </authorList>
    </citation>
    <scope>NUCLEOTIDE SEQUENCE</scope>
    <source>
        <strain evidence="4">Sampled in the wild</strain>
    </source>
</reference>
<organism evidence="4 5">
    <name type="scientific">Ladona fulva</name>
    <name type="common">Scarce chaser dragonfly</name>
    <name type="synonym">Libellula fulva</name>
    <dbReference type="NCBI Taxonomy" id="123851"/>
    <lineage>
        <taxon>Eukaryota</taxon>
        <taxon>Metazoa</taxon>
        <taxon>Ecdysozoa</taxon>
        <taxon>Arthropoda</taxon>
        <taxon>Hexapoda</taxon>
        <taxon>Insecta</taxon>
        <taxon>Pterygota</taxon>
        <taxon>Palaeoptera</taxon>
        <taxon>Odonata</taxon>
        <taxon>Epiprocta</taxon>
        <taxon>Anisoptera</taxon>
        <taxon>Libelluloidea</taxon>
        <taxon>Libellulidae</taxon>
        <taxon>Ladona</taxon>
    </lineage>
</organism>
<dbReference type="GO" id="GO:0008010">
    <property type="term" value="F:structural constituent of chitin-based larval cuticle"/>
    <property type="evidence" value="ECO:0007669"/>
    <property type="project" value="TreeGrafter"/>
</dbReference>
<dbReference type="PANTHER" id="PTHR10380">
    <property type="entry name" value="CUTICLE PROTEIN"/>
    <property type="match status" value="1"/>
</dbReference>
<dbReference type="OrthoDB" id="6379191at2759"/>
<dbReference type="Proteomes" id="UP000792457">
    <property type="component" value="Unassembled WGS sequence"/>
</dbReference>
<dbReference type="PRINTS" id="PR00947">
    <property type="entry name" value="CUTICLE"/>
</dbReference>
<dbReference type="InterPro" id="IPR031311">
    <property type="entry name" value="CHIT_BIND_RR_consensus"/>
</dbReference>
<comment type="caution">
    <text evidence="4">The sequence shown here is derived from an EMBL/GenBank/DDBJ whole genome shotgun (WGS) entry which is preliminary data.</text>
</comment>
<feature type="chain" id="PRO_5035443672" evidence="3">
    <location>
        <begin position="16"/>
        <end position="154"/>
    </location>
</feature>
<dbReference type="EMBL" id="KZ308713">
    <property type="protein sequence ID" value="KAG8233380.1"/>
    <property type="molecule type" value="Genomic_DNA"/>
</dbReference>
<feature type="signal peptide" evidence="3">
    <location>
        <begin position="1"/>
        <end position="15"/>
    </location>
</feature>
<gene>
    <name evidence="4" type="ORF">J437_LFUL005842</name>
</gene>
<accession>A0A8K0KEF3</accession>
<dbReference type="InterPro" id="IPR050468">
    <property type="entry name" value="Cuticle_Struct_Prot"/>
</dbReference>
<evidence type="ECO:0000256" key="2">
    <source>
        <dbReference type="PROSITE-ProRule" id="PRU00497"/>
    </source>
</evidence>
<keyword evidence="5" id="KW-1185">Reference proteome</keyword>
<evidence type="ECO:0000313" key="4">
    <source>
        <dbReference type="EMBL" id="KAG8233380.1"/>
    </source>
</evidence>
<dbReference type="PROSITE" id="PS51155">
    <property type="entry name" value="CHIT_BIND_RR_2"/>
    <property type="match status" value="1"/>
</dbReference>
<dbReference type="Pfam" id="PF00379">
    <property type="entry name" value="Chitin_bind_4"/>
    <property type="match status" value="1"/>
</dbReference>
<evidence type="ECO:0000256" key="3">
    <source>
        <dbReference type="SAM" id="SignalP"/>
    </source>
</evidence>
<sequence>MMFLVLSVLLATAAAFPQREPVEEDVFVPLEAVPRVKLYKEPIPIVSMRSDVSHDGNFHYSYESADGTKAEQVGEVRDFGEDKKGSVASGSYEFIGDDGQLYKVEYTADENGFQARGAHLPVAPPVPEAIARALAYIAAHPPPVEEYPTKVIAN</sequence>
<reference evidence="4" key="2">
    <citation type="submission" date="2017-10" db="EMBL/GenBank/DDBJ databases">
        <title>Ladona fulva Genome sequencing and assembly.</title>
        <authorList>
            <person name="Murali S."/>
            <person name="Richards S."/>
            <person name="Bandaranaike D."/>
            <person name="Bellair M."/>
            <person name="Blankenburg K."/>
            <person name="Chao H."/>
            <person name="Dinh H."/>
            <person name="Doddapaneni H."/>
            <person name="Dugan-Rocha S."/>
            <person name="Elkadiri S."/>
            <person name="Gnanaolivu R."/>
            <person name="Hernandez B."/>
            <person name="Skinner E."/>
            <person name="Javaid M."/>
            <person name="Lee S."/>
            <person name="Li M."/>
            <person name="Ming W."/>
            <person name="Munidasa M."/>
            <person name="Muniz J."/>
            <person name="Nguyen L."/>
            <person name="Hughes D."/>
            <person name="Osuji N."/>
            <person name="Pu L.-L."/>
            <person name="Puazo M."/>
            <person name="Qu C."/>
            <person name="Quiroz J."/>
            <person name="Raj R."/>
            <person name="Weissenberger G."/>
            <person name="Xin Y."/>
            <person name="Zou X."/>
            <person name="Han Y."/>
            <person name="Worley K."/>
            <person name="Muzny D."/>
            <person name="Gibbs R."/>
        </authorList>
    </citation>
    <scope>NUCLEOTIDE SEQUENCE</scope>
    <source>
        <strain evidence="4">Sampled in the wild</strain>
    </source>
</reference>